<dbReference type="InterPro" id="IPR040686">
    <property type="entry name" value="PurK_C"/>
</dbReference>
<protein>
    <recommendedName>
        <fullName evidence="4 5">N5-carboxyaminoimidazole ribonucleotide synthase</fullName>
        <shortName evidence="4 5">N5-CAIR synthase</shortName>
        <ecNumber evidence="4 5">6.3.4.18</ecNumber>
    </recommendedName>
    <alternativeName>
        <fullName evidence="4 5">5-(carboxyamino)imidazole ribonucleotide synthetase</fullName>
    </alternativeName>
</protein>
<dbReference type="NCBIfam" id="NF004675">
    <property type="entry name" value="PRK06019.1-1"/>
    <property type="match status" value="1"/>
</dbReference>
<organism evidence="7 8">
    <name type="scientific">Tistrella arctica</name>
    <dbReference type="NCBI Taxonomy" id="3133430"/>
    <lineage>
        <taxon>Bacteria</taxon>
        <taxon>Pseudomonadati</taxon>
        <taxon>Pseudomonadota</taxon>
        <taxon>Alphaproteobacteria</taxon>
        <taxon>Geminicoccales</taxon>
        <taxon>Geminicoccaceae</taxon>
        <taxon>Tistrella</taxon>
    </lineage>
</organism>
<evidence type="ECO:0000256" key="3">
    <source>
        <dbReference type="ARBA" id="ARBA00022840"/>
    </source>
</evidence>
<dbReference type="InterPro" id="IPR054350">
    <property type="entry name" value="PurT/PurK_preATP-grasp"/>
</dbReference>
<dbReference type="Proteomes" id="UP001413721">
    <property type="component" value="Unassembled WGS sequence"/>
</dbReference>
<evidence type="ECO:0000313" key="7">
    <source>
        <dbReference type="EMBL" id="MEN2991372.1"/>
    </source>
</evidence>
<feature type="binding site" evidence="4">
    <location>
        <begin position="162"/>
        <end position="168"/>
    </location>
    <ligand>
        <name>ATP</name>
        <dbReference type="ChEBI" id="CHEBI:30616"/>
    </ligand>
</feature>
<dbReference type="InterPro" id="IPR011761">
    <property type="entry name" value="ATP-grasp"/>
</dbReference>
<dbReference type="InterPro" id="IPR013815">
    <property type="entry name" value="ATP_grasp_subdomain_1"/>
</dbReference>
<reference evidence="7 8" key="1">
    <citation type="submission" date="2024-03" db="EMBL/GenBank/DDBJ databases">
        <title>High-quality draft genome sequencing of Tistrella sp. BH-R2-4.</title>
        <authorList>
            <person name="Dong C."/>
        </authorList>
    </citation>
    <scope>NUCLEOTIDE SEQUENCE [LARGE SCALE GENOMIC DNA]</scope>
    <source>
        <strain evidence="7 8">BH-R2-4</strain>
    </source>
</reference>
<dbReference type="Pfam" id="PF22660">
    <property type="entry name" value="RS_preATP-grasp-like"/>
    <property type="match status" value="1"/>
</dbReference>
<dbReference type="InterPro" id="IPR016185">
    <property type="entry name" value="PreATP-grasp_dom_sf"/>
</dbReference>
<dbReference type="Pfam" id="PF17769">
    <property type="entry name" value="PurK_C"/>
    <property type="match status" value="1"/>
</dbReference>
<feature type="binding site" evidence="4">
    <location>
        <position position="157"/>
    </location>
    <ligand>
        <name>ATP</name>
        <dbReference type="ChEBI" id="CHEBI:30616"/>
    </ligand>
</feature>
<dbReference type="InterPro" id="IPR011054">
    <property type="entry name" value="Rudment_hybrid_motif"/>
</dbReference>
<dbReference type="SUPFAM" id="SSF52440">
    <property type="entry name" value="PreATP-grasp domain"/>
    <property type="match status" value="1"/>
</dbReference>
<evidence type="ECO:0000259" key="6">
    <source>
        <dbReference type="PROSITE" id="PS50975"/>
    </source>
</evidence>
<comment type="caution">
    <text evidence="7">The sequence shown here is derived from an EMBL/GenBank/DDBJ whole genome shotgun (WGS) entry which is preliminary data.</text>
</comment>
<sequence>MTQPAATAIARPSPLKPGSVIGIMGGGQLGRMAAMAAARMGYKVHIYAPEAESPAAEVALARTRAAWDDDVALAAFAEAVDVVTFEFENVPAASVARLAGRRPVRPSWTVLESTQDRLTEKDLVNRLGIGTAPYARVDDLDGLVAAIGALGRPAILKTRTLGYDGKGQARIVADGDPRAAAEAAFATIAGAPAILEGMVDFTCEISVIVARSPSGEVRCFEPAENSHRNGILHISRVPARISPAIAAEAERVARVLADAMGLEGLLAVEMFVTRDGRVLVNEMAPRPHNSGHWSFDAAATSQFEQFIRAVADLPLGDPSRLVDAEMENLIGDDIERWQAILAEPRAKLHLYGKSEAKPGRKMGHVTRLGTAITPASGGGSGA</sequence>
<dbReference type="GO" id="GO:0034028">
    <property type="term" value="F:5-(carboxyamino)imidazole ribonucleotide synthase activity"/>
    <property type="evidence" value="ECO:0007669"/>
    <property type="project" value="UniProtKB-EC"/>
</dbReference>
<feature type="domain" description="ATP-grasp" evidence="6">
    <location>
        <begin position="121"/>
        <end position="311"/>
    </location>
</feature>
<keyword evidence="1 4" id="KW-0547">Nucleotide-binding</keyword>
<evidence type="ECO:0000256" key="1">
    <source>
        <dbReference type="ARBA" id="ARBA00022741"/>
    </source>
</evidence>
<feature type="binding site" evidence="4">
    <location>
        <position position="204"/>
    </location>
    <ligand>
        <name>ATP</name>
        <dbReference type="ChEBI" id="CHEBI:30616"/>
    </ligand>
</feature>
<evidence type="ECO:0000256" key="5">
    <source>
        <dbReference type="RuleBase" id="RU361200"/>
    </source>
</evidence>
<dbReference type="PANTHER" id="PTHR11609">
    <property type="entry name" value="PURINE BIOSYNTHESIS PROTEIN 6/7, PUR6/7"/>
    <property type="match status" value="1"/>
</dbReference>
<dbReference type="NCBIfam" id="TIGR01161">
    <property type="entry name" value="purK"/>
    <property type="match status" value="1"/>
</dbReference>
<evidence type="ECO:0000313" key="8">
    <source>
        <dbReference type="Proteomes" id="UP001413721"/>
    </source>
</evidence>
<dbReference type="Gene3D" id="3.30.1490.20">
    <property type="entry name" value="ATP-grasp fold, A domain"/>
    <property type="match status" value="1"/>
</dbReference>
<comment type="similarity">
    <text evidence="4 5">Belongs to the PurK/PurT family.</text>
</comment>
<feature type="binding site" evidence="4">
    <location>
        <begin position="281"/>
        <end position="282"/>
    </location>
    <ligand>
        <name>ATP</name>
        <dbReference type="ChEBI" id="CHEBI:30616"/>
    </ligand>
</feature>
<proteinExistence type="inferred from homology"/>
<gene>
    <name evidence="4 5" type="primary">purK</name>
    <name evidence="7" type="ORF">WG926_23875</name>
</gene>
<dbReference type="Pfam" id="PF02222">
    <property type="entry name" value="ATP-grasp"/>
    <property type="match status" value="1"/>
</dbReference>
<comment type="function">
    <text evidence="5">Catalyzes the ATP-dependent conversion of 5-aminoimidazole ribonucleotide (AIR) and HCO(3)- to N5-carboxyaminoimidazole ribonucleotide (N5-CAIR).</text>
</comment>
<feature type="binding site" evidence="4">
    <location>
        <position position="227"/>
    </location>
    <ligand>
        <name>ATP</name>
        <dbReference type="ChEBI" id="CHEBI:30616"/>
    </ligand>
</feature>
<dbReference type="InterPro" id="IPR003135">
    <property type="entry name" value="ATP-grasp_carboxylate-amine"/>
</dbReference>
<comment type="subunit">
    <text evidence="4 5">Homodimer.</text>
</comment>
<dbReference type="NCBIfam" id="NF004679">
    <property type="entry name" value="PRK06019.1-5"/>
    <property type="match status" value="1"/>
</dbReference>
<dbReference type="PANTHER" id="PTHR11609:SF5">
    <property type="entry name" value="PHOSPHORIBOSYLAMINOIMIDAZOLE CARBOXYLASE"/>
    <property type="match status" value="1"/>
</dbReference>
<dbReference type="EMBL" id="JBBKTW010000010">
    <property type="protein sequence ID" value="MEN2991372.1"/>
    <property type="molecule type" value="Genomic_DNA"/>
</dbReference>
<name>A0ABU9YRC9_9PROT</name>
<keyword evidence="4 5" id="KW-0436">Ligase</keyword>
<dbReference type="InterPro" id="IPR005875">
    <property type="entry name" value="PurK"/>
</dbReference>
<dbReference type="Gene3D" id="3.30.470.20">
    <property type="entry name" value="ATP-grasp fold, B domain"/>
    <property type="match status" value="1"/>
</dbReference>
<comment type="function">
    <text evidence="4">Catalyzes the ATP-dependent conversion of 5-aminoimidazole ribonucleotide (AIR) and HCO(3)(-) to N5-carboxyaminoimidazole ribonucleotide (N5-CAIR).</text>
</comment>
<dbReference type="EC" id="6.3.4.18" evidence="4 5"/>
<comment type="catalytic activity">
    <reaction evidence="4 5">
        <text>5-amino-1-(5-phospho-beta-D-ribosyl)imidazole + hydrogencarbonate + ATP = 5-carboxyamino-1-(5-phospho-D-ribosyl)imidazole + ADP + phosphate + 2 H(+)</text>
        <dbReference type="Rhea" id="RHEA:19317"/>
        <dbReference type="ChEBI" id="CHEBI:15378"/>
        <dbReference type="ChEBI" id="CHEBI:17544"/>
        <dbReference type="ChEBI" id="CHEBI:30616"/>
        <dbReference type="ChEBI" id="CHEBI:43474"/>
        <dbReference type="ChEBI" id="CHEBI:58730"/>
        <dbReference type="ChEBI" id="CHEBI:137981"/>
        <dbReference type="ChEBI" id="CHEBI:456216"/>
        <dbReference type="EC" id="6.3.4.18"/>
    </reaction>
</comment>
<comment type="pathway">
    <text evidence="4 5">Purine metabolism; IMP biosynthesis via de novo pathway; 5-amino-1-(5-phospho-D-ribosyl)imidazole-4-carboxylate from 5-amino-1-(5-phospho-D-ribosyl)imidazole (N5-CAIR route): step 1/2.</text>
</comment>
<dbReference type="RefSeq" id="WP_345938440.1">
    <property type="nucleotide sequence ID" value="NZ_JBBKTW010000010.1"/>
</dbReference>
<keyword evidence="2 4" id="KW-0658">Purine biosynthesis</keyword>
<evidence type="ECO:0000256" key="2">
    <source>
        <dbReference type="ARBA" id="ARBA00022755"/>
    </source>
</evidence>
<dbReference type="SUPFAM" id="SSF51246">
    <property type="entry name" value="Rudiment single hybrid motif"/>
    <property type="match status" value="1"/>
</dbReference>
<feature type="binding site" evidence="4">
    <location>
        <position position="117"/>
    </location>
    <ligand>
        <name>ATP</name>
        <dbReference type="ChEBI" id="CHEBI:30616"/>
    </ligand>
</feature>
<dbReference type="Gene3D" id="3.40.50.20">
    <property type="match status" value="1"/>
</dbReference>
<dbReference type="HAMAP" id="MF_01928">
    <property type="entry name" value="PurK"/>
    <property type="match status" value="1"/>
</dbReference>
<dbReference type="PROSITE" id="PS50975">
    <property type="entry name" value="ATP_GRASP"/>
    <property type="match status" value="1"/>
</dbReference>
<accession>A0ABU9YRC9</accession>
<keyword evidence="3 4" id="KW-0067">ATP-binding</keyword>
<dbReference type="NCBIfam" id="NF004676">
    <property type="entry name" value="PRK06019.1-2"/>
    <property type="match status" value="1"/>
</dbReference>
<evidence type="ECO:0000256" key="4">
    <source>
        <dbReference type="HAMAP-Rule" id="MF_01928"/>
    </source>
</evidence>
<dbReference type="SUPFAM" id="SSF56059">
    <property type="entry name" value="Glutathione synthetase ATP-binding domain-like"/>
    <property type="match status" value="1"/>
</dbReference>
<feature type="binding site" evidence="4">
    <location>
        <begin position="196"/>
        <end position="199"/>
    </location>
    <ligand>
        <name>ATP</name>
        <dbReference type="ChEBI" id="CHEBI:30616"/>
    </ligand>
</feature>
<keyword evidence="8" id="KW-1185">Reference proteome</keyword>